<dbReference type="InterPro" id="IPR012334">
    <property type="entry name" value="Pectin_lyas_fold"/>
</dbReference>
<proteinExistence type="predicted"/>
<sequence>MNAKPLGVQISKKILYNNPIKLISQFTYVFFTLTNPAIAQISPDSTLSNPTVVTSGATPSLDFVITGGTQVGNNLFHSFTTFSVPTGGASIFNNDSSIENIISRVTGGAISNINGLIQTQGKANLFLINPNGIIFGPNAALNIGGSFIATTANSLKLSNGDEFSVTNPTTPLLTISVPIGLQFGKNTGAIVNQSQFNGDGTVTNFFGEPAGLQGQSNTTLALVGGEVMGANGNITVPGGRIELGSMDDDSFVSLNPTSQGFALGYTGVRTFQNLQLQESSIDASGSGGGNVQIQGQAVNLTNHSSITALTDVDGTVSGGGIAIRANQLLVSDSEIQTIASGSVSGGDVTLEAEKMTFNGVNTVVFTETEGAGHGGNMTIRSADVELTNLSIIGTQTTGMGSGGNVIIDTKNLSIWDGAQVAVNTKSSGLGGNLTVKASNSIAIVGESKLFDMPFPSLLFTETTGSGKAGDITIETGNLSVRDGARISASTFNDGDAGNIAIQTRKVELIGNLIASQASGIFSQVEPGASGQGGNIAIDTKTLSVRSGSQVSAGTFGSGNAGSLSVVAPTVEVRGEATDSQFSGLFAQVETGATSQGGNVTLTTEQLTLQGERARISASTYDRGVGGSVGINTRQLLLRDGAQIQATTNGLAPGGKIDVTATDTVELVGTSTLGQSLSGLFTSTFGEAPAGNLTINTNNLSVQNGASISASTFGGSEGGNITINASGTVNLIGTSPDGKASSGLYVQATGTGKAGDINLTARSLLLDQQGKILAETASDDGGEISLQVRDIIQMRQGSLISATAGTTSGQGNGGNININTTFLVTVSSENSDIKADALEGRGGNIKISAQSVFGTEFRFQETALSDITASSTYGVSGAVEIKTPDVDPTQGLVDLPVQLADASNLIAQGCRANPGQAVGKFVVTGRGGLLPSPESTLNADISLQDLDTSPIPRESRGAGEQRSRGAEEQESIAEAQAIAINSKGEIFLTAQASAVTPHSPWLSSTDCKGK</sequence>
<dbReference type="InterPro" id="IPR011050">
    <property type="entry name" value="Pectin_lyase_fold/virulence"/>
</dbReference>
<evidence type="ECO:0000313" key="3">
    <source>
        <dbReference type="EMBL" id="KYC35433.1"/>
    </source>
</evidence>
<name>A0A139WSP1_9CYAN</name>
<dbReference type="AlphaFoldDB" id="A0A139WSP1"/>
<dbReference type="STRING" id="128403.WA1_06295"/>
<dbReference type="NCBIfam" id="TIGR01901">
    <property type="entry name" value="adhes_NPXG"/>
    <property type="match status" value="1"/>
</dbReference>
<feature type="compositionally biased region" description="Basic and acidic residues" evidence="1">
    <location>
        <begin position="952"/>
        <end position="966"/>
    </location>
</feature>
<dbReference type="Pfam" id="PF05860">
    <property type="entry name" value="TPS"/>
    <property type="match status" value="1"/>
</dbReference>
<dbReference type="SMART" id="SM00912">
    <property type="entry name" value="Haemagg_act"/>
    <property type="match status" value="1"/>
</dbReference>
<dbReference type="Proteomes" id="UP000076925">
    <property type="component" value="Unassembled WGS sequence"/>
</dbReference>
<dbReference type="EMBL" id="ANNX02000051">
    <property type="protein sequence ID" value="KYC35433.1"/>
    <property type="molecule type" value="Genomic_DNA"/>
</dbReference>
<reference evidence="3 4" key="1">
    <citation type="journal article" date="2013" name="Genome Biol. Evol.">
        <title>Genomes of Stigonematalean cyanobacteria (subsection V) and the evolution of oxygenic photosynthesis from prokaryotes to plastids.</title>
        <authorList>
            <person name="Dagan T."/>
            <person name="Roettger M."/>
            <person name="Stucken K."/>
            <person name="Landan G."/>
            <person name="Koch R."/>
            <person name="Major P."/>
            <person name="Gould S.B."/>
            <person name="Goremykin V.V."/>
            <person name="Rippka R."/>
            <person name="Tandeau de Marsac N."/>
            <person name="Gugger M."/>
            <person name="Lockhart P.J."/>
            <person name="Allen J.F."/>
            <person name="Brune I."/>
            <person name="Maus I."/>
            <person name="Puhler A."/>
            <person name="Martin W.F."/>
        </authorList>
    </citation>
    <scope>NUCLEOTIDE SEQUENCE [LARGE SCALE GENOMIC DNA]</scope>
    <source>
        <strain evidence="3 4">PCC 7110</strain>
    </source>
</reference>
<dbReference type="RefSeq" id="WP_017749624.1">
    <property type="nucleotide sequence ID" value="NZ_KQ976354.1"/>
</dbReference>
<organism evidence="3 4">
    <name type="scientific">Scytonema hofmannii PCC 7110</name>
    <dbReference type="NCBI Taxonomy" id="128403"/>
    <lineage>
        <taxon>Bacteria</taxon>
        <taxon>Bacillati</taxon>
        <taxon>Cyanobacteriota</taxon>
        <taxon>Cyanophyceae</taxon>
        <taxon>Nostocales</taxon>
        <taxon>Scytonemataceae</taxon>
        <taxon>Scytonema</taxon>
    </lineage>
</organism>
<evidence type="ECO:0000256" key="1">
    <source>
        <dbReference type="SAM" id="MobiDB-lite"/>
    </source>
</evidence>
<protein>
    <recommendedName>
        <fullName evidence="2">Filamentous haemagglutinin FhaB/tRNA nuclease CdiA-like TPS domain-containing protein</fullName>
    </recommendedName>
</protein>
<gene>
    <name evidence="3" type="ORF">WA1_06295</name>
</gene>
<dbReference type="Gene3D" id="2.160.20.10">
    <property type="entry name" value="Single-stranded right-handed beta-helix, Pectin lyase-like"/>
    <property type="match status" value="3"/>
</dbReference>
<evidence type="ECO:0000259" key="2">
    <source>
        <dbReference type="SMART" id="SM00912"/>
    </source>
</evidence>
<feature type="region of interest" description="Disordered" evidence="1">
    <location>
        <begin position="943"/>
        <end position="974"/>
    </location>
</feature>
<accession>A0A139WSP1</accession>
<keyword evidence="4" id="KW-1185">Reference proteome</keyword>
<comment type="caution">
    <text evidence="3">The sequence shown here is derived from an EMBL/GenBank/DDBJ whole genome shotgun (WGS) entry which is preliminary data.</text>
</comment>
<dbReference type="InterPro" id="IPR008638">
    <property type="entry name" value="FhaB/CdiA-like_TPS"/>
</dbReference>
<feature type="domain" description="Filamentous haemagglutinin FhaB/tRNA nuclease CdiA-like TPS" evidence="2">
    <location>
        <begin position="44"/>
        <end position="158"/>
    </location>
</feature>
<dbReference type="OrthoDB" id="474851at2"/>
<dbReference type="SUPFAM" id="SSF51126">
    <property type="entry name" value="Pectin lyase-like"/>
    <property type="match status" value="4"/>
</dbReference>
<evidence type="ECO:0000313" key="4">
    <source>
        <dbReference type="Proteomes" id="UP000076925"/>
    </source>
</evidence>